<keyword evidence="3" id="KW-1185">Reference proteome</keyword>
<protein>
    <recommendedName>
        <fullName evidence="1">WAP domain-containing protein</fullName>
    </recommendedName>
</protein>
<name>A0A8S3YEV6_9EUPU</name>
<sequence>VHAQAKSQPPLGCEVILCPLDTVCRDVAACATCPKEAQCVPISKVDTRIDNKCQQLNYTQAILLDKKTCYRQIDCTEVSPQCPQGAACVETYNGKGICCRDQTSSTNQPAFRKEKLGVCPENILNCGRTLCESDRRCPGAQKCCPACGSKLCSEPVIKCGDGVCKPGEICVQKPYPCTPGMVCIQIVIGVCVPAGCGKCEYNEDCRETPTGYECIPPVN</sequence>
<proteinExistence type="predicted"/>
<dbReference type="AlphaFoldDB" id="A0A8S3YEV6"/>
<dbReference type="PROSITE" id="PS51390">
    <property type="entry name" value="WAP"/>
    <property type="match status" value="1"/>
</dbReference>
<dbReference type="Gene3D" id="4.10.75.10">
    <property type="entry name" value="Elafin-like"/>
    <property type="match status" value="1"/>
</dbReference>
<comment type="caution">
    <text evidence="2">The sequence shown here is derived from an EMBL/GenBank/DDBJ whole genome shotgun (WGS) entry which is preliminary data.</text>
</comment>
<accession>A0A8S3YEV6</accession>
<dbReference type="Pfam" id="PF00095">
    <property type="entry name" value="WAP"/>
    <property type="match status" value="1"/>
</dbReference>
<gene>
    <name evidence="2" type="ORF">CUNI_LOCUS582</name>
</gene>
<reference evidence="2" key="1">
    <citation type="submission" date="2021-04" db="EMBL/GenBank/DDBJ databases">
        <authorList>
            <consortium name="Molecular Ecology Group"/>
        </authorList>
    </citation>
    <scope>NUCLEOTIDE SEQUENCE</scope>
</reference>
<dbReference type="GO" id="GO:0030414">
    <property type="term" value="F:peptidase inhibitor activity"/>
    <property type="evidence" value="ECO:0007669"/>
    <property type="project" value="InterPro"/>
</dbReference>
<evidence type="ECO:0000313" key="3">
    <source>
        <dbReference type="Proteomes" id="UP000678393"/>
    </source>
</evidence>
<evidence type="ECO:0000313" key="2">
    <source>
        <dbReference type="EMBL" id="CAG5115024.1"/>
    </source>
</evidence>
<dbReference type="Proteomes" id="UP000678393">
    <property type="component" value="Unassembled WGS sequence"/>
</dbReference>
<evidence type="ECO:0000259" key="1">
    <source>
        <dbReference type="PROSITE" id="PS51390"/>
    </source>
</evidence>
<dbReference type="InterPro" id="IPR036645">
    <property type="entry name" value="Elafin-like_sf"/>
</dbReference>
<dbReference type="EMBL" id="CAJHNH020000069">
    <property type="protein sequence ID" value="CAG5115024.1"/>
    <property type="molecule type" value="Genomic_DNA"/>
</dbReference>
<dbReference type="InterPro" id="IPR008197">
    <property type="entry name" value="WAP_dom"/>
</dbReference>
<dbReference type="SMART" id="SM00217">
    <property type="entry name" value="WAP"/>
    <property type="match status" value="1"/>
</dbReference>
<organism evidence="2 3">
    <name type="scientific">Candidula unifasciata</name>
    <dbReference type="NCBI Taxonomy" id="100452"/>
    <lineage>
        <taxon>Eukaryota</taxon>
        <taxon>Metazoa</taxon>
        <taxon>Spiralia</taxon>
        <taxon>Lophotrochozoa</taxon>
        <taxon>Mollusca</taxon>
        <taxon>Gastropoda</taxon>
        <taxon>Heterobranchia</taxon>
        <taxon>Euthyneura</taxon>
        <taxon>Panpulmonata</taxon>
        <taxon>Eupulmonata</taxon>
        <taxon>Stylommatophora</taxon>
        <taxon>Helicina</taxon>
        <taxon>Helicoidea</taxon>
        <taxon>Geomitridae</taxon>
        <taxon>Candidula</taxon>
    </lineage>
</organism>
<feature type="non-terminal residue" evidence="2">
    <location>
        <position position="1"/>
    </location>
</feature>
<dbReference type="GO" id="GO:0005576">
    <property type="term" value="C:extracellular region"/>
    <property type="evidence" value="ECO:0007669"/>
    <property type="project" value="InterPro"/>
</dbReference>
<dbReference type="SUPFAM" id="SSF57256">
    <property type="entry name" value="Elafin-like"/>
    <property type="match status" value="1"/>
</dbReference>
<feature type="domain" description="WAP" evidence="1">
    <location>
        <begin position="112"/>
        <end position="156"/>
    </location>
</feature>
<dbReference type="OrthoDB" id="6088164at2759"/>